<proteinExistence type="predicted"/>
<name>A0A9P0K0A0_ACAOB</name>
<evidence type="ECO:0000313" key="3">
    <source>
        <dbReference type="Proteomes" id="UP001152888"/>
    </source>
</evidence>
<keyword evidence="1" id="KW-0472">Membrane</keyword>
<reference evidence="2" key="1">
    <citation type="submission" date="2022-03" db="EMBL/GenBank/DDBJ databases">
        <authorList>
            <person name="Sayadi A."/>
        </authorList>
    </citation>
    <scope>NUCLEOTIDE SEQUENCE</scope>
</reference>
<gene>
    <name evidence="2" type="ORF">ACAOBT_LOCUS5404</name>
</gene>
<dbReference type="EMBL" id="CAKOFQ010006710">
    <property type="protein sequence ID" value="CAH1963793.1"/>
    <property type="molecule type" value="Genomic_DNA"/>
</dbReference>
<sequence>MDIYILVEKGLELTLDANGPLCPLVVASKKNTSLPIYMGSNKSPLTLLAKKEKRETWSSPDRTYRPARRKVIYRNNCLTPQQQLLLPLRNGSFLTVAGHFAGVSKSTASKTVRRFLKVLTTNEYLNESEMKCSKSRVEPQLFVACLGPVIIITMAGLVCMCSPRFFFVLELVSAVKMKTPHRAVTSLKMQSVHDYRTVSKIFHKELVSLNE</sequence>
<organism evidence="2 3">
    <name type="scientific">Acanthoscelides obtectus</name>
    <name type="common">Bean weevil</name>
    <name type="synonym">Bruchus obtectus</name>
    <dbReference type="NCBI Taxonomy" id="200917"/>
    <lineage>
        <taxon>Eukaryota</taxon>
        <taxon>Metazoa</taxon>
        <taxon>Ecdysozoa</taxon>
        <taxon>Arthropoda</taxon>
        <taxon>Hexapoda</taxon>
        <taxon>Insecta</taxon>
        <taxon>Pterygota</taxon>
        <taxon>Neoptera</taxon>
        <taxon>Endopterygota</taxon>
        <taxon>Coleoptera</taxon>
        <taxon>Polyphaga</taxon>
        <taxon>Cucujiformia</taxon>
        <taxon>Chrysomeloidea</taxon>
        <taxon>Chrysomelidae</taxon>
        <taxon>Bruchinae</taxon>
        <taxon>Bruchini</taxon>
        <taxon>Acanthoscelides</taxon>
    </lineage>
</organism>
<dbReference type="Proteomes" id="UP001152888">
    <property type="component" value="Unassembled WGS sequence"/>
</dbReference>
<accession>A0A9P0K0A0</accession>
<keyword evidence="3" id="KW-1185">Reference proteome</keyword>
<protein>
    <submittedName>
        <fullName evidence="2">Uncharacterized protein</fullName>
    </submittedName>
</protein>
<evidence type="ECO:0000256" key="1">
    <source>
        <dbReference type="SAM" id="Phobius"/>
    </source>
</evidence>
<evidence type="ECO:0000313" key="2">
    <source>
        <dbReference type="EMBL" id="CAH1963793.1"/>
    </source>
</evidence>
<keyword evidence="1" id="KW-0812">Transmembrane</keyword>
<feature type="transmembrane region" description="Helical" evidence="1">
    <location>
        <begin position="141"/>
        <end position="167"/>
    </location>
</feature>
<keyword evidence="1" id="KW-1133">Transmembrane helix</keyword>
<comment type="caution">
    <text evidence="2">The sequence shown here is derived from an EMBL/GenBank/DDBJ whole genome shotgun (WGS) entry which is preliminary data.</text>
</comment>
<dbReference type="AlphaFoldDB" id="A0A9P0K0A0"/>